<evidence type="ECO:0000313" key="1">
    <source>
        <dbReference type="EMBL" id="GAA4665565.1"/>
    </source>
</evidence>
<dbReference type="EMBL" id="BAABLM010000001">
    <property type="protein sequence ID" value="GAA4665565.1"/>
    <property type="molecule type" value="Genomic_DNA"/>
</dbReference>
<name>A0ABP8VM08_9MICO</name>
<organism evidence="1 2">
    <name type="scientific">Frondihabitans cladoniiphilus</name>
    <dbReference type="NCBI Taxonomy" id="715785"/>
    <lineage>
        <taxon>Bacteria</taxon>
        <taxon>Bacillati</taxon>
        <taxon>Actinomycetota</taxon>
        <taxon>Actinomycetes</taxon>
        <taxon>Micrococcales</taxon>
        <taxon>Microbacteriaceae</taxon>
        <taxon>Frondihabitans</taxon>
    </lineage>
</organism>
<dbReference type="Proteomes" id="UP001501295">
    <property type="component" value="Unassembled WGS sequence"/>
</dbReference>
<comment type="caution">
    <text evidence="1">The sequence shown here is derived from an EMBL/GenBank/DDBJ whole genome shotgun (WGS) entry which is preliminary data.</text>
</comment>
<keyword evidence="2" id="KW-1185">Reference proteome</keyword>
<dbReference type="RefSeq" id="WP_345372557.1">
    <property type="nucleotide sequence ID" value="NZ_BAABLM010000001.1"/>
</dbReference>
<gene>
    <name evidence="1" type="ORF">GCM10025780_03700</name>
</gene>
<evidence type="ECO:0000313" key="2">
    <source>
        <dbReference type="Proteomes" id="UP001501295"/>
    </source>
</evidence>
<accession>A0ABP8VM08</accession>
<sequence>MHGYVLFVAPDGRIDRLEADQPTRRSLMRFLTDSVPLQCRTVGLVITDTEALPLRVAPHRGESRHLRSVPAS</sequence>
<protein>
    <submittedName>
        <fullName evidence="1">Uncharacterized protein</fullName>
    </submittedName>
</protein>
<reference evidence="2" key="1">
    <citation type="journal article" date="2019" name="Int. J. Syst. Evol. Microbiol.">
        <title>The Global Catalogue of Microorganisms (GCM) 10K type strain sequencing project: providing services to taxonomists for standard genome sequencing and annotation.</title>
        <authorList>
            <consortium name="The Broad Institute Genomics Platform"/>
            <consortium name="The Broad Institute Genome Sequencing Center for Infectious Disease"/>
            <person name="Wu L."/>
            <person name="Ma J."/>
        </authorList>
    </citation>
    <scope>NUCLEOTIDE SEQUENCE [LARGE SCALE GENOMIC DNA]</scope>
    <source>
        <strain evidence="2">JCM 18956</strain>
    </source>
</reference>
<proteinExistence type="predicted"/>